<dbReference type="EMBL" id="PYAW01000001">
    <property type="protein sequence ID" value="PSL49739.1"/>
    <property type="molecule type" value="Genomic_DNA"/>
</dbReference>
<dbReference type="InterPro" id="IPR029062">
    <property type="entry name" value="Class_I_gatase-like"/>
</dbReference>
<dbReference type="InterPro" id="IPR011256">
    <property type="entry name" value="Reg_factor_effector_dom_sf"/>
</dbReference>
<dbReference type="Gene3D" id="3.20.80.10">
    <property type="entry name" value="Regulatory factor, effector binding domain"/>
    <property type="match status" value="1"/>
</dbReference>
<dbReference type="Proteomes" id="UP000240971">
    <property type="component" value="Unassembled WGS sequence"/>
</dbReference>
<gene>
    <name evidence="2" type="ORF">CLV51_1011074</name>
</gene>
<evidence type="ECO:0000313" key="3">
    <source>
        <dbReference type="Proteomes" id="UP000240971"/>
    </source>
</evidence>
<dbReference type="GO" id="GO:0006508">
    <property type="term" value="P:proteolysis"/>
    <property type="evidence" value="ECO:0007669"/>
    <property type="project" value="UniProtKB-KW"/>
</dbReference>
<dbReference type="InterPro" id="IPR002818">
    <property type="entry name" value="DJ-1/PfpI"/>
</dbReference>
<dbReference type="Gene3D" id="3.40.50.880">
    <property type="match status" value="1"/>
</dbReference>
<name>A0A2P8HU28_CHINA</name>
<proteinExistence type="predicted"/>
<dbReference type="RefSeq" id="WP_106526954.1">
    <property type="nucleotide sequence ID" value="NZ_PYAW01000001.1"/>
</dbReference>
<dbReference type="GO" id="GO:0008233">
    <property type="term" value="F:peptidase activity"/>
    <property type="evidence" value="ECO:0007669"/>
    <property type="project" value="UniProtKB-KW"/>
</dbReference>
<dbReference type="GO" id="GO:0006355">
    <property type="term" value="P:regulation of DNA-templated transcription"/>
    <property type="evidence" value="ECO:0007669"/>
    <property type="project" value="TreeGrafter"/>
</dbReference>
<keyword evidence="2" id="KW-0645">Protease</keyword>
<dbReference type="PANTHER" id="PTHR43130">
    <property type="entry name" value="ARAC-FAMILY TRANSCRIPTIONAL REGULATOR"/>
    <property type="match status" value="1"/>
</dbReference>
<dbReference type="OrthoDB" id="6003696at2"/>
<feature type="domain" description="DJ-1/PfpI" evidence="1">
    <location>
        <begin position="8"/>
        <end position="169"/>
    </location>
</feature>
<evidence type="ECO:0000259" key="1">
    <source>
        <dbReference type="Pfam" id="PF01965"/>
    </source>
</evidence>
<dbReference type="SUPFAM" id="SSF55136">
    <property type="entry name" value="Probable bacterial effector-binding domain"/>
    <property type="match status" value="1"/>
</dbReference>
<sequence>MKTLRNCYVFLFNEYSDWEPALTMYGLGCFTDINVVTFSLNGQPVTSGGKVPVQPQASLAQAMTADIDLLILPGGAPMEQGGNTEVLPLVKQLLAQNKTVAAICGATALLAQHGFLDQISHTSNHPEVLKMLAPAYKGAAFYKSAPAVAADNIITASGTAMVDFAQAIYTHFNLLENEKLNFWFQFFPAAGAGTEMQTVLPLHFFYRRYQTNFAGMLPLVRTAIKEIYQQAIGLDLEICGGAQWHYINFDGNPETVFTLDIGLPVTAVKAVPAPYHCETLPGFKCVSMQHNGSWDQLADTYTKLITGIQMLGIQMNGHTREQYLRYDFEQPSQNITNVQIGVA</sequence>
<dbReference type="AlphaFoldDB" id="A0A2P8HU28"/>
<keyword evidence="2" id="KW-0378">Hydrolase</keyword>
<accession>A0A2P8HU28</accession>
<dbReference type="PANTHER" id="PTHR43130:SF3">
    <property type="entry name" value="HTH-TYPE TRANSCRIPTIONAL REGULATOR RV1931C"/>
    <property type="match status" value="1"/>
</dbReference>
<evidence type="ECO:0000313" key="2">
    <source>
        <dbReference type="EMBL" id="PSL49739.1"/>
    </source>
</evidence>
<dbReference type="Pfam" id="PF01965">
    <property type="entry name" value="DJ-1_PfpI"/>
    <property type="match status" value="1"/>
</dbReference>
<protein>
    <submittedName>
        <fullName evidence="2">Putative intracellular protease/amidase</fullName>
    </submittedName>
</protein>
<keyword evidence="3" id="KW-1185">Reference proteome</keyword>
<reference evidence="2 3" key="1">
    <citation type="submission" date="2018-03" db="EMBL/GenBank/DDBJ databases">
        <title>Genomic Encyclopedia of Archaeal and Bacterial Type Strains, Phase II (KMG-II): from individual species to whole genera.</title>
        <authorList>
            <person name="Goeker M."/>
        </authorList>
    </citation>
    <scope>NUCLEOTIDE SEQUENCE [LARGE SCALE GENOMIC DNA]</scope>
    <source>
        <strain evidence="2 3">DSM 24859</strain>
    </source>
</reference>
<dbReference type="SUPFAM" id="SSF52317">
    <property type="entry name" value="Class I glutamine amidotransferase-like"/>
    <property type="match status" value="1"/>
</dbReference>
<dbReference type="InterPro" id="IPR052158">
    <property type="entry name" value="INH-QAR"/>
</dbReference>
<organism evidence="2 3">
    <name type="scientific">Chitinophaga niastensis</name>
    <dbReference type="NCBI Taxonomy" id="536980"/>
    <lineage>
        <taxon>Bacteria</taxon>
        <taxon>Pseudomonadati</taxon>
        <taxon>Bacteroidota</taxon>
        <taxon>Chitinophagia</taxon>
        <taxon>Chitinophagales</taxon>
        <taxon>Chitinophagaceae</taxon>
        <taxon>Chitinophaga</taxon>
    </lineage>
</organism>
<comment type="caution">
    <text evidence="2">The sequence shown here is derived from an EMBL/GenBank/DDBJ whole genome shotgun (WGS) entry which is preliminary data.</text>
</comment>